<reference evidence="2 3" key="1">
    <citation type="submission" date="2018-11" db="EMBL/GenBank/DDBJ databases">
        <authorList>
            <consortium name="Pathogen Informatics"/>
        </authorList>
    </citation>
    <scope>NUCLEOTIDE SEQUENCE [LARGE SCALE GENOMIC DNA]</scope>
</reference>
<gene>
    <name evidence="2" type="ORF">DILT_LOCUS17406</name>
</gene>
<evidence type="ECO:0000313" key="2">
    <source>
        <dbReference type="EMBL" id="VDN37735.1"/>
    </source>
</evidence>
<dbReference type="Proteomes" id="UP000281553">
    <property type="component" value="Unassembled WGS sequence"/>
</dbReference>
<feature type="region of interest" description="Disordered" evidence="1">
    <location>
        <begin position="33"/>
        <end position="81"/>
    </location>
</feature>
<sequence length="81" mass="8495">MPSRPPTTTSPSLEEPPSVLLSCPTTEMTITFKAGSSPAQAQLRQVTPRPDGSVRHSDSSYTVSQTTTATAARTSSSVSSR</sequence>
<feature type="compositionally biased region" description="Low complexity" evidence="1">
    <location>
        <begin position="59"/>
        <end position="81"/>
    </location>
</feature>
<keyword evidence="3" id="KW-1185">Reference proteome</keyword>
<evidence type="ECO:0000313" key="3">
    <source>
        <dbReference type="Proteomes" id="UP000281553"/>
    </source>
</evidence>
<dbReference type="AlphaFoldDB" id="A0A3P7N5J4"/>
<feature type="region of interest" description="Disordered" evidence="1">
    <location>
        <begin position="1"/>
        <end position="20"/>
    </location>
</feature>
<protein>
    <submittedName>
        <fullName evidence="2">Uncharacterized protein</fullName>
    </submittedName>
</protein>
<name>A0A3P7N5J4_DIBLA</name>
<accession>A0A3P7N5J4</accession>
<dbReference type="EMBL" id="UYRU01091590">
    <property type="protein sequence ID" value="VDN37735.1"/>
    <property type="molecule type" value="Genomic_DNA"/>
</dbReference>
<proteinExistence type="predicted"/>
<evidence type="ECO:0000256" key="1">
    <source>
        <dbReference type="SAM" id="MobiDB-lite"/>
    </source>
</evidence>
<organism evidence="2 3">
    <name type="scientific">Dibothriocephalus latus</name>
    <name type="common">Fish tapeworm</name>
    <name type="synonym">Diphyllobothrium latum</name>
    <dbReference type="NCBI Taxonomy" id="60516"/>
    <lineage>
        <taxon>Eukaryota</taxon>
        <taxon>Metazoa</taxon>
        <taxon>Spiralia</taxon>
        <taxon>Lophotrochozoa</taxon>
        <taxon>Platyhelminthes</taxon>
        <taxon>Cestoda</taxon>
        <taxon>Eucestoda</taxon>
        <taxon>Diphyllobothriidea</taxon>
        <taxon>Diphyllobothriidae</taxon>
        <taxon>Dibothriocephalus</taxon>
    </lineage>
</organism>